<dbReference type="Gene3D" id="3.90.180.10">
    <property type="entry name" value="Medium-chain alcohol dehydrogenases, catalytic domain"/>
    <property type="match status" value="1"/>
</dbReference>
<dbReference type="SUPFAM" id="SSF50129">
    <property type="entry name" value="GroES-like"/>
    <property type="match status" value="1"/>
</dbReference>
<dbReference type="GO" id="GO:0016491">
    <property type="term" value="F:oxidoreductase activity"/>
    <property type="evidence" value="ECO:0007669"/>
    <property type="project" value="UniProtKB-KW"/>
</dbReference>
<organism evidence="6 7">
    <name type="scientific">Clostridium paridis</name>
    <dbReference type="NCBI Taxonomy" id="2803863"/>
    <lineage>
        <taxon>Bacteria</taxon>
        <taxon>Bacillati</taxon>
        <taxon>Bacillota</taxon>
        <taxon>Clostridia</taxon>
        <taxon>Eubacteriales</taxon>
        <taxon>Clostridiaceae</taxon>
        <taxon>Clostridium</taxon>
    </lineage>
</organism>
<dbReference type="InterPro" id="IPR002328">
    <property type="entry name" value="ADH_Zn_CS"/>
</dbReference>
<dbReference type="PANTHER" id="PTHR43401">
    <property type="entry name" value="L-THREONINE 3-DEHYDROGENASE"/>
    <property type="match status" value="1"/>
</dbReference>
<dbReference type="InterPro" id="IPR013154">
    <property type="entry name" value="ADH-like_N"/>
</dbReference>
<dbReference type="Pfam" id="PF00107">
    <property type="entry name" value="ADH_zinc_N"/>
    <property type="match status" value="1"/>
</dbReference>
<keyword evidence="7" id="KW-1185">Reference proteome</keyword>
<keyword evidence="3" id="KW-0560">Oxidoreductase</keyword>
<comment type="similarity">
    <text evidence="4">Belongs to the zinc-containing alcohol dehydrogenase family.</text>
</comment>
<dbReference type="AlphaFoldDB" id="A0A937FEG4"/>
<dbReference type="InterPro" id="IPR050129">
    <property type="entry name" value="Zn_alcohol_dh"/>
</dbReference>
<dbReference type="RefSeq" id="WP_202765848.1">
    <property type="nucleotide sequence ID" value="NZ_JAESWA010000005.1"/>
</dbReference>
<dbReference type="InterPro" id="IPR020843">
    <property type="entry name" value="ER"/>
</dbReference>
<evidence type="ECO:0000256" key="3">
    <source>
        <dbReference type="ARBA" id="ARBA00023002"/>
    </source>
</evidence>
<evidence type="ECO:0000313" key="7">
    <source>
        <dbReference type="Proteomes" id="UP000623681"/>
    </source>
</evidence>
<keyword evidence="1 4" id="KW-0479">Metal-binding</keyword>
<evidence type="ECO:0000256" key="1">
    <source>
        <dbReference type="ARBA" id="ARBA00022723"/>
    </source>
</evidence>
<evidence type="ECO:0000256" key="2">
    <source>
        <dbReference type="ARBA" id="ARBA00022833"/>
    </source>
</evidence>
<dbReference type="Pfam" id="PF08240">
    <property type="entry name" value="ADH_N"/>
    <property type="match status" value="1"/>
</dbReference>
<evidence type="ECO:0000256" key="4">
    <source>
        <dbReference type="RuleBase" id="RU361277"/>
    </source>
</evidence>
<dbReference type="GO" id="GO:0008270">
    <property type="term" value="F:zinc ion binding"/>
    <property type="evidence" value="ECO:0007669"/>
    <property type="project" value="InterPro"/>
</dbReference>
<comment type="caution">
    <text evidence="6">The sequence shown here is derived from an EMBL/GenBank/DDBJ whole genome shotgun (WGS) entry which is preliminary data.</text>
</comment>
<dbReference type="SUPFAM" id="SSF51735">
    <property type="entry name" value="NAD(P)-binding Rossmann-fold domains"/>
    <property type="match status" value="1"/>
</dbReference>
<dbReference type="PANTHER" id="PTHR43401:SF2">
    <property type="entry name" value="L-THREONINE 3-DEHYDROGENASE"/>
    <property type="match status" value="1"/>
</dbReference>
<dbReference type="InterPro" id="IPR036291">
    <property type="entry name" value="NAD(P)-bd_dom_sf"/>
</dbReference>
<dbReference type="PROSITE" id="PS00059">
    <property type="entry name" value="ADH_ZINC"/>
    <property type="match status" value="1"/>
</dbReference>
<protein>
    <submittedName>
        <fullName evidence="6">Zinc-binding dehydrogenase</fullName>
    </submittedName>
</protein>
<dbReference type="Gene3D" id="3.40.50.720">
    <property type="entry name" value="NAD(P)-binding Rossmann-like Domain"/>
    <property type="match status" value="1"/>
</dbReference>
<dbReference type="InterPro" id="IPR011032">
    <property type="entry name" value="GroES-like_sf"/>
</dbReference>
<comment type="cofactor">
    <cofactor evidence="4">
        <name>Zn(2+)</name>
        <dbReference type="ChEBI" id="CHEBI:29105"/>
    </cofactor>
</comment>
<accession>A0A937FEG4</accession>
<dbReference type="Proteomes" id="UP000623681">
    <property type="component" value="Unassembled WGS sequence"/>
</dbReference>
<dbReference type="InterPro" id="IPR013149">
    <property type="entry name" value="ADH-like_C"/>
</dbReference>
<name>A0A937FEG4_9CLOT</name>
<sequence length="343" mass="37604">MKALTKTKPGYDNMELLDIEEPKAEKNLVKIKVEYSGICGSDLHSFKGEYGNIKTPVVLGHEFAGVVVEVGEDVSSVKVGDRVTSETTFETCGTCDFCKSKDYNLCSSRKGIGTQVNGSFAEYVISREESVHVLPDNVTSLSAALTEPLACCVHAALEKTTVVKEDVVLVFGPGPIGLLLSQVAKSQGAYVIIAGVTKDKERLNLATKLGIDRAVDLQQEDLEQIVMEKTNNYGVNKVFDCSGVIHAVNQGLKLVKKKGDFVQVGIFAKTLNEMNQELIIQREIRYIGCRSQKPSSWEISLDLLKNKKVDTETLVTKIVDLDNWRDGIDAAMQGNEIKVVIRS</sequence>
<evidence type="ECO:0000259" key="5">
    <source>
        <dbReference type="SMART" id="SM00829"/>
    </source>
</evidence>
<reference evidence="6" key="1">
    <citation type="submission" date="2021-01" db="EMBL/GenBank/DDBJ databases">
        <title>Genome public.</title>
        <authorList>
            <person name="Liu C."/>
            <person name="Sun Q."/>
        </authorList>
    </citation>
    <scope>NUCLEOTIDE SEQUENCE</scope>
    <source>
        <strain evidence="6">YIM B02565</strain>
    </source>
</reference>
<feature type="domain" description="Enoyl reductase (ER)" evidence="5">
    <location>
        <begin position="10"/>
        <end position="341"/>
    </location>
</feature>
<evidence type="ECO:0000313" key="6">
    <source>
        <dbReference type="EMBL" id="MBL4930468.1"/>
    </source>
</evidence>
<dbReference type="SMART" id="SM00829">
    <property type="entry name" value="PKS_ER"/>
    <property type="match status" value="1"/>
</dbReference>
<gene>
    <name evidence="6" type="ORF">JK634_01400</name>
</gene>
<dbReference type="CDD" id="cd08258">
    <property type="entry name" value="Zn_ADH4"/>
    <property type="match status" value="1"/>
</dbReference>
<proteinExistence type="inferred from homology"/>
<keyword evidence="2 4" id="KW-0862">Zinc</keyword>
<dbReference type="EMBL" id="JAESWA010000005">
    <property type="protein sequence ID" value="MBL4930468.1"/>
    <property type="molecule type" value="Genomic_DNA"/>
</dbReference>